<evidence type="ECO:0000256" key="1">
    <source>
        <dbReference type="SAM" id="MobiDB-lite"/>
    </source>
</evidence>
<dbReference type="EMBL" id="UOFV01000195">
    <property type="protein sequence ID" value="VAW99984.1"/>
    <property type="molecule type" value="Genomic_DNA"/>
</dbReference>
<name>A0A3B1B0Y3_9ZZZZ</name>
<sequence>MGEIIRHKHKHDNSHIDFSEANAMTEEDIEAAAKRDPDAQPLTEEDIKNLNIRRPNQEK</sequence>
<accession>A0A3B1B0Y3</accession>
<proteinExistence type="predicted"/>
<gene>
    <name evidence="2" type="ORF">MNBD_GAMMA19-337</name>
</gene>
<feature type="region of interest" description="Disordered" evidence="1">
    <location>
        <begin position="32"/>
        <end position="59"/>
    </location>
</feature>
<reference evidence="2" key="1">
    <citation type="submission" date="2018-06" db="EMBL/GenBank/DDBJ databases">
        <authorList>
            <person name="Zhirakovskaya E."/>
        </authorList>
    </citation>
    <scope>NUCLEOTIDE SEQUENCE</scope>
</reference>
<protein>
    <submittedName>
        <fullName evidence="2">Uncharacterized protein</fullName>
    </submittedName>
</protein>
<evidence type="ECO:0000313" key="2">
    <source>
        <dbReference type="EMBL" id="VAW99984.1"/>
    </source>
</evidence>
<dbReference type="AlphaFoldDB" id="A0A3B1B0Y3"/>
<organism evidence="2">
    <name type="scientific">hydrothermal vent metagenome</name>
    <dbReference type="NCBI Taxonomy" id="652676"/>
    <lineage>
        <taxon>unclassified sequences</taxon>
        <taxon>metagenomes</taxon>
        <taxon>ecological metagenomes</taxon>
    </lineage>
</organism>